<dbReference type="InterPro" id="IPR016036">
    <property type="entry name" value="Malonyl_transacylase_ACP-bd"/>
</dbReference>
<dbReference type="PANTHER" id="PTHR45681">
    <property type="entry name" value="POLYKETIDE SYNTHASE 44-RELATED"/>
    <property type="match status" value="1"/>
</dbReference>
<dbReference type="InterPro" id="IPR050444">
    <property type="entry name" value="Polyketide_Synthase"/>
</dbReference>
<dbReference type="RefSeq" id="WP_075132185.1">
    <property type="nucleotide sequence ID" value="NZ_MSIF01000003.1"/>
</dbReference>
<keyword evidence="4" id="KW-1185">Reference proteome</keyword>
<evidence type="ECO:0000256" key="1">
    <source>
        <dbReference type="ARBA" id="ARBA00022679"/>
    </source>
</evidence>
<gene>
    <name evidence="3" type="ORF">BLA60_08150</name>
</gene>
<dbReference type="InterPro" id="IPR001227">
    <property type="entry name" value="Ac_transferase_dom_sf"/>
</dbReference>
<reference evidence="3 4" key="1">
    <citation type="submission" date="2016-12" db="EMBL/GenBank/DDBJ databases">
        <title>The draft genome sequence of Actinophytocola xinjiangensis.</title>
        <authorList>
            <person name="Wang W."/>
            <person name="Yuan L."/>
        </authorList>
    </citation>
    <scope>NUCLEOTIDE SEQUENCE [LARGE SCALE GENOMIC DNA]</scope>
    <source>
        <strain evidence="3 4">CGMCC 4.4663</strain>
    </source>
</reference>
<dbReference type="Pfam" id="PF00698">
    <property type="entry name" value="Acyl_transf_1"/>
    <property type="match status" value="1"/>
</dbReference>
<evidence type="ECO:0000313" key="4">
    <source>
        <dbReference type="Proteomes" id="UP000185696"/>
    </source>
</evidence>
<dbReference type="EMBL" id="MSIF01000003">
    <property type="protein sequence ID" value="OLF11997.1"/>
    <property type="molecule type" value="Genomic_DNA"/>
</dbReference>
<dbReference type="GO" id="GO:0016740">
    <property type="term" value="F:transferase activity"/>
    <property type="evidence" value="ECO:0007669"/>
    <property type="project" value="UniProtKB-KW"/>
</dbReference>
<protein>
    <recommendedName>
        <fullName evidence="2">Malonyl-CoA:ACP transacylase (MAT) domain-containing protein</fullName>
    </recommendedName>
</protein>
<evidence type="ECO:0000259" key="2">
    <source>
        <dbReference type="SMART" id="SM00827"/>
    </source>
</evidence>
<dbReference type="SUPFAM" id="SSF52151">
    <property type="entry name" value="FabD/lysophospholipase-like"/>
    <property type="match status" value="1"/>
</dbReference>
<sequence length="395" mass="42053">MTALSANDAVLALVRPGGDTPVVLAVPGRDQLAPTAYPRPERRPVFDQTPATGLRRGRTCFVFDGNGSQWAGMGCELLESDAVFRSEVTTVDRMLTPMLGWSVLDELTNPNLSSWDLVDVSQPLLFAVQAGMVASLAARGVVPQVVTGHSVGEVAAAYCAGMLDLHTACWVVVERTRAQAATAGTGRMAVLGLGAPDAENLLLGLGTDVVVAAANSQRDVTLCGSAAGLLVVGEHAERQGLFFRDIGLDYPYHGPAMDAVRDMLVEGLAGMAGETSRMPMISALTGERVTGPELDGLYWWRNLRYRVSFTDAIDRVVGDQGCDVLVEVGPHPVLGTYLRRMTEDLPDPVIVVPTMSRKNPGVDALDAAQLRLMEAGVCLDWTGFHPELTDQLASA</sequence>
<dbReference type="PANTHER" id="PTHR45681:SF6">
    <property type="entry name" value="POLYKETIDE SYNTHASE 37"/>
    <property type="match status" value="1"/>
</dbReference>
<dbReference type="Proteomes" id="UP000185696">
    <property type="component" value="Unassembled WGS sequence"/>
</dbReference>
<keyword evidence="1" id="KW-0808">Transferase</keyword>
<proteinExistence type="predicted"/>
<accession>A0A7Z0WPI1</accession>
<dbReference type="SMART" id="SM00827">
    <property type="entry name" value="PKS_AT"/>
    <property type="match status" value="1"/>
</dbReference>
<feature type="domain" description="Malonyl-CoA:ACP transacylase (MAT)" evidence="2">
    <location>
        <begin position="62"/>
        <end position="359"/>
    </location>
</feature>
<name>A0A7Z0WPI1_9PSEU</name>
<evidence type="ECO:0000313" key="3">
    <source>
        <dbReference type="EMBL" id="OLF11997.1"/>
    </source>
</evidence>
<dbReference type="AlphaFoldDB" id="A0A7Z0WPI1"/>
<dbReference type="InterPro" id="IPR014043">
    <property type="entry name" value="Acyl_transferase_dom"/>
</dbReference>
<organism evidence="3 4">
    <name type="scientific">Actinophytocola xinjiangensis</name>
    <dbReference type="NCBI Taxonomy" id="485602"/>
    <lineage>
        <taxon>Bacteria</taxon>
        <taxon>Bacillati</taxon>
        <taxon>Actinomycetota</taxon>
        <taxon>Actinomycetes</taxon>
        <taxon>Pseudonocardiales</taxon>
        <taxon>Pseudonocardiaceae</taxon>
    </lineage>
</organism>
<dbReference type="Gene3D" id="3.40.366.10">
    <property type="entry name" value="Malonyl-Coenzyme A Acyl Carrier Protein, domain 2"/>
    <property type="match status" value="1"/>
</dbReference>
<dbReference type="InterPro" id="IPR016035">
    <property type="entry name" value="Acyl_Trfase/lysoPLipase"/>
</dbReference>
<comment type="caution">
    <text evidence="3">The sequence shown here is derived from an EMBL/GenBank/DDBJ whole genome shotgun (WGS) entry which is preliminary data.</text>
</comment>
<dbReference type="SUPFAM" id="SSF55048">
    <property type="entry name" value="Probable ACP-binding domain of malonyl-CoA ACP transacylase"/>
    <property type="match status" value="1"/>
</dbReference>
<dbReference type="Gene3D" id="3.30.70.3290">
    <property type="match status" value="1"/>
</dbReference>